<sequence length="166" mass="19049">MGVLWGHVSYVLYLKDCCSTMQVRRARSLKKRKGKLRKEKNRKENNKEMKGEEYRPSLWFPFLDGIKMHHRGTTDHFMRESCSEVVVNYPKSHAPKPNKQACNVDIKSGSITAIKTQHGLPSPHWELSKPTTLNHQDWFRSRELLPCSPPPPFSPLLPPSPACSSV</sequence>
<gene>
    <name evidence="2" type="ORF">N658DRAFT_327838</name>
</gene>
<reference evidence="2" key="2">
    <citation type="submission" date="2023-05" db="EMBL/GenBank/DDBJ databases">
        <authorList>
            <consortium name="Lawrence Berkeley National Laboratory"/>
            <person name="Steindorff A."/>
            <person name="Hensen N."/>
            <person name="Bonometti L."/>
            <person name="Westerberg I."/>
            <person name="Brannstrom I.O."/>
            <person name="Guillou S."/>
            <person name="Cros-Aarteil S."/>
            <person name="Calhoun S."/>
            <person name="Haridas S."/>
            <person name="Kuo A."/>
            <person name="Mondo S."/>
            <person name="Pangilinan J."/>
            <person name="Riley R."/>
            <person name="Labutti K."/>
            <person name="Andreopoulos B."/>
            <person name="Lipzen A."/>
            <person name="Chen C."/>
            <person name="Yanf M."/>
            <person name="Daum C."/>
            <person name="Ng V."/>
            <person name="Clum A."/>
            <person name="Ohm R."/>
            <person name="Martin F."/>
            <person name="Silar P."/>
            <person name="Natvig D."/>
            <person name="Lalanne C."/>
            <person name="Gautier V."/>
            <person name="Ament-Velasquez S.L."/>
            <person name="Kruys A."/>
            <person name="Hutchinson M.I."/>
            <person name="Powell A.J."/>
            <person name="Barry K."/>
            <person name="Miller A.N."/>
            <person name="Grigoriev I.V."/>
            <person name="Debuchy R."/>
            <person name="Gladieux P."/>
            <person name="Thoren M.H."/>
            <person name="Johannesson H."/>
        </authorList>
    </citation>
    <scope>NUCLEOTIDE SEQUENCE</scope>
    <source>
        <strain evidence="2">CBS 757.83</strain>
    </source>
</reference>
<reference evidence="2" key="1">
    <citation type="journal article" date="2023" name="Mol. Phylogenet. Evol.">
        <title>Genome-scale phylogeny and comparative genomics of the fungal order Sordariales.</title>
        <authorList>
            <person name="Hensen N."/>
            <person name="Bonometti L."/>
            <person name="Westerberg I."/>
            <person name="Brannstrom I.O."/>
            <person name="Guillou S."/>
            <person name="Cros-Aarteil S."/>
            <person name="Calhoun S."/>
            <person name="Haridas S."/>
            <person name="Kuo A."/>
            <person name="Mondo S."/>
            <person name="Pangilinan J."/>
            <person name="Riley R."/>
            <person name="LaButti K."/>
            <person name="Andreopoulos B."/>
            <person name="Lipzen A."/>
            <person name="Chen C."/>
            <person name="Yan M."/>
            <person name="Daum C."/>
            <person name="Ng V."/>
            <person name="Clum A."/>
            <person name="Steindorff A."/>
            <person name="Ohm R.A."/>
            <person name="Martin F."/>
            <person name="Silar P."/>
            <person name="Natvig D.O."/>
            <person name="Lalanne C."/>
            <person name="Gautier V."/>
            <person name="Ament-Velasquez S.L."/>
            <person name="Kruys A."/>
            <person name="Hutchinson M.I."/>
            <person name="Powell A.J."/>
            <person name="Barry K."/>
            <person name="Miller A.N."/>
            <person name="Grigoriev I.V."/>
            <person name="Debuchy R."/>
            <person name="Gladieux P."/>
            <person name="Hiltunen Thoren M."/>
            <person name="Johannesson H."/>
        </authorList>
    </citation>
    <scope>NUCLEOTIDE SEQUENCE</scope>
    <source>
        <strain evidence="2">CBS 757.83</strain>
    </source>
</reference>
<protein>
    <submittedName>
        <fullName evidence="2">Uncharacterized protein</fullName>
    </submittedName>
</protein>
<organism evidence="2 3">
    <name type="scientific">Parathielavia hyrcaniae</name>
    <dbReference type="NCBI Taxonomy" id="113614"/>
    <lineage>
        <taxon>Eukaryota</taxon>
        <taxon>Fungi</taxon>
        <taxon>Dikarya</taxon>
        <taxon>Ascomycota</taxon>
        <taxon>Pezizomycotina</taxon>
        <taxon>Sordariomycetes</taxon>
        <taxon>Sordariomycetidae</taxon>
        <taxon>Sordariales</taxon>
        <taxon>Chaetomiaceae</taxon>
        <taxon>Parathielavia</taxon>
    </lineage>
</organism>
<dbReference type="Proteomes" id="UP001305647">
    <property type="component" value="Unassembled WGS sequence"/>
</dbReference>
<evidence type="ECO:0000313" key="2">
    <source>
        <dbReference type="EMBL" id="KAK4102890.1"/>
    </source>
</evidence>
<evidence type="ECO:0000313" key="3">
    <source>
        <dbReference type="Proteomes" id="UP001305647"/>
    </source>
</evidence>
<accession>A0AAN6Q6Y7</accession>
<proteinExistence type="predicted"/>
<comment type="caution">
    <text evidence="2">The sequence shown here is derived from an EMBL/GenBank/DDBJ whole genome shotgun (WGS) entry which is preliminary data.</text>
</comment>
<feature type="compositionally biased region" description="Basic and acidic residues" evidence="1">
    <location>
        <begin position="41"/>
        <end position="50"/>
    </location>
</feature>
<evidence type="ECO:0000256" key="1">
    <source>
        <dbReference type="SAM" id="MobiDB-lite"/>
    </source>
</evidence>
<dbReference type="EMBL" id="MU863630">
    <property type="protein sequence ID" value="KAK4102890.1"/>
    <property type="molecule type" value="Genomic_DNA"/>
</dbReference>
<feature type="compositionally biased region" description="Basic residues" evidence="1">
    <location>
        <begin position="28"/>
        <end position="40"/>
    </location>
</feature>
<keyword evidence="3" id="KW-1185">Reference proteome</keyword>
<dbReference type="AlphaFoldDB" id="A0AAN6Q6Y7"/>
<name>A0AAN6Q6Y7_9PEZI</name>
<feature type="region of interest" description="Disordered" evidence="1">
    <location>
        <begin position="28"/>
        <end position="50"/>
    </location>
</feature>